<dbReference type="EMBL" id="JOJP01000001">
    <property type="protein sequence ID" value="KEI72827.1"/>
    <property type="molecule type" value="Genomic_DNA"/>
</dbReference>
<proteinExistence type="inferred from homology"/>
<feature type="transmembrane region" description="Helical" evidence="19">
    <location>
        <begin position="116"/>
        <end position="149"/>
    </location>
</feature>
<keyword evidence="11 19" id="KW-1133">Transmembrane helix</keyword>
<evidence type="ECO:0000256" key="18">
    <source>
        <dbReference type="RuleBase" id="RU003794"/>
    </source>
</evidence>
<evidence type="ECO:0000256" key="5">
    <source>
        <dbReference type="ARBA" id="ARBA00022603"/>
    </source>
</evidence>
<dbReference type="PANTHER" id="PTHR30487">
    <property type="entry name" value="TYPE 4 PREPILIN-LIKE PROTEINS LEADER PEPTIDE-PROCESSING ENZYME"/>
    <property type="match status" value="1"/>
</dbReference>
<comment type="caution">
    <text evidence="22">The sequence shown here is derived from an EMBL/GenBank/DDBJ whole genome shotgun (WGS) entry which is preliminary data.</text>
</comment>
<dbReference type="EC" id="2.1.1.-" evidence="18"/>
<evidence type="ECO:0000256" key="3">
    <source>
        <dbReference type="ARBA" id="ARBA00022475"/>
    </source>
</evidence>
<organism evidence="22 23">
    <name type="scientific">Endozoicomonas elysicola</name>
    <dbReference type="NCBI Taxonomy" id="305900"/>
    <lineage>
        <taxon>Bacteria</taxon>
        <taxon>Pseudomonadati</taxon>
        <taxon>Pseudomonadota</taxon>
        <taxon>Gammaproteobacteria</taxon>
        <taxon>Oceanospirillales</taxon>
        <taxon>Endozoicomonadaceae</taxon>
        <taxon>Endozoicomonas</taxon>
    </lineage>
</organism>
<dbReference type="FunFam" id="1.20.120.1220:FF:000001">
    <property type="entry name" value="Type 4 prepilin-like proteins leader peptide-processing enzyme"/>
    <property type="match status" value="1"/>
</dbReference>
<feature type="transmembrane region" description="Helical" evidence="19">
    <location>
        <begin position="184"/>
        <end position="202"/>
    </location>
</feature>
<keyword evidence="7 18" id="KW-0808">Transferase</keyword>
<evidence type="ECO:0000313" key="22">
    <source>
        <dbReference type="EMBL" id="KEI72827.1"/>
    </source>
</evidence>
<keyword evidence="5 18" id="KW-0489">Methyltransferase</keyword>
<evidence type="ECO:0000256" key="13">
    <source>
        <dbReference type="ARBA" id="ARBA00023268"/>
    </source>
</evidence>
<dbReference type="EC" id="3.4.23.43" evidence="15 18"/>
<dbReference type="Proteomes" id="UP000027997">
    <property type="component" value="Unassembled WGS sequence"/>
</dbReference>
<evidence type="ECO:0000256" key="12">
    <source>
        <dbReference type="ARBA" id="ARBA00023136"/>
    </source>
</evidence>
<comment type="function">
    <text evidence="18">Plays an essential role in type IV pili and type II pseudopili formation by proteolytically removing the leader sequence from substrate proteins and subsequently monomethylating the alpha-amino group of the newly exposed N-terminal phenylalanine.</text>
</comment>
<accession>A0A081KFA1</accession>
<keyword evidence="6 18" id="KW-0645">Protease</keyword>
<name>A0A081KFA1_9GAMM</name>
<dbReference type="GO" id="GO:0004190">
    <property type="term" value="F:aspartic-type endopeptidase activity"/>
    <property type="evidence" value="ECO:0007669"/>
    <property type="project" value="UniProtKB-EC"/>
</dbReference>
<keyword evidence="10 18" id="KW-0378">Hydrolase</keyword>
<evidence type="ECO:0000256" key="8">
    <source>
        <dbReference type="ARBA" id="ARBA00022691"/>
    </source>
</evidence>
<evidence type="ECO:0000259" key="21">
    <source>
        <dbReference type="Pfam" id="PF06750"/>
    </source>
</evidence>
<evidence type="ECO:0000259" key="20">
    <source>
        <dbReference type="Pfam" id="PF01478"/>
    </source>
</evidence>
<sequence>MSPIIELLETSTPYLAFVLALIGLIVGSFLNVVIHRLPIMMERQWQQQSEAILHPEKEPEPLPAYNLVVPASTCPSCQHKIRAWENIPVISYLFLRGKCSACQTSISLRYPAIETISAVMTLVIGLTYGFTLHTLVFCLFGWSLLALTMIDYDTQLLPDDITLPLLWAGLIVNSFGLVVTLEQALWGAIAGYLSLWSVYWIFKLITGKEGMGYGDFKLLAALGAWLGWIKLPLIILLSSLVGTIAAVLLIVTKRQERSNPIPFGPYLAIAGFIALIWGDKLINAYLSFSGLG</sequence>
<dbReference type="Pfam" id="PF06750">
    <property type="entry name" value="A24_N_bact"/>
    <property type="match status" value="1"/>
</dbReference>
<dbReference type="AlphaFoldDB" id="A0A081KFA1"/>
<reference evidence="22 23" key="1">
    <citation type="submission" date="2014-06" db="EMBL/GenBank/DDBJ databases">
        <title>Whole Genome Sequences of Three Symbiotic Endozoicomonas Bacteria.</title>
        <authorList>
            <person name="Neave M.J."/>
            <person name="Apprill A."/>
            <person name="Voolstra C.R."/>
        </authorList>
    </citation>
    <scope>NUCLEOTIDE SEQUENCE [LARGE SCALE GENOMIC DNA]</scope>
    <source>
        <strain evidence="22 23">DSM 22380</strain>
    </source>
</reference>
<keyword evidence="12 19" id="KW-0472">Membrane</keyword>
<protein>
    <recommendedName>
        <fullName evidence="16 18">Prepilin leader peptidase/N-methyltransferase</fullName>
        <ecNumber evidence="18">2.1.1.-</ecNumber>
        <ecNumber evidence="15 18">3.4.23.43</ecNumber>
    </recommendedName>
</protein>
<dbReference type="InterPro" id="IPR010627">
    <property type="entry name" value="Prepilin_pept_A24_N"/>
</dbReference>
<evidence type="ECO:0000256" key="4">
    <source>
        <dbReference type="ARBA" id="ARBA00022519"/>
    </source>
</evidence>
<keyword evidence="3" id="KW-1003">Cell membrane</keyword>
<comment type="catalytic activity">
    <reaction evidence="14 18">
        <text>Typically cleaves a -Gly-|-Phe- bond to release an N-terminal, basic peptide of 5-8 residues from type IV prepilin, and then N-methylates the new N-terminal amino group, the methyl donor being S-adenosyl-L-methionine.</text>
        <dbReference type="EC" id="3.4.23.43"/>
    </reaction>
</comment>
<evidence type="ECO:0000256" key="9">
    <source>
        <dbReference type="ARBA" id="ARBA00022692"/>
    </source>
</evidence>
<evidence type="ECO:0000256" key="10">
    <source>
        <dbReference type="ARBA" id="ARBA00022801"/>
    </source>
</evidence>
<feature type="transmembrane region" description="Helical" evidence="19">
    <location>
        <begin position="12"/>
        <end position="34"/>
    </location>
</feature>
<evidence type="ECO:0000256" key="7">
    <source>
        <dbReference type="ARBA" id="ARBA00022679"/>
    </source>
</evidence>
<evidence type="ECO:0000256" key="16">
    <source>
        <dbReference type="ARBA" id="ARBA00071870"/>
    </source>
</evidence>
<evidence type="ECO:0000256" key="14">
    <source>
        <dbReference type="ARBA" id="ARBA00050401"/>
    </source>
</evidence>
<dbReference type="STRING" id="305900.GV64_20750"/>
<dbReference type="InterPro" id="IPR014032">
    <property type="entry name" value="Peptidase_A24A_bac"/>
</dbReference>
<evidence type="ECO:0000256" key="11">
    <source>
        <dbReference type="ARBA" id="ARBA00022989"/>
    </source>
</evidence>
<keyword evidence="9 18" id="KW-0812">Transmembrane</keyword>
<evidence type="ECO:0000256" key="1">
    <source>
        <dbReference type="ARBA" id="ARBA00004429"/>
    </source>
</evidence>
<feature type="domain" description="Prepilin peptidase A24 N-terminal" evidence="21">
    <location>
        <begin position="21"/>
        <end position="126"/>
    </location>
</feature>
<feature type="transmembrane region" description="Helical" evidence="19">
    <location>
        <begin position="263"/>
        <end position="286"/>
    </location>
</feature>
<evidence type="ECO:0000256" key="15">
    <source>
        <dbReference type="ARBA" id="ARBA00067082"/>
    </source>
</evidence>
<dbReference type="InterPro" id="IPR000045">
    <property type="entry name" value="Prepilin_IV_endopep_pep"/>
</dbReference>
<dbReference type="GO" id="GO:0032259">
    <property type="term" value="P:methylation"/>
    <property type="evidence" value="ECO:0007669"/>
    <property type="project" value="UniProtKB-KW"/>
</dbReference>
<comment type="similarity">
    <text evidence="2 17">Belongs to the peptidase A24 family.</text>
</comment>
<dbReference type="Gene3D" id="1.20.120.1220">
    <property type="match status" value="1"/>
</dbReference>
<dbReference type="eggNOG" id="COG1989">
    <property type="taxonomic scope" value="Bacteria"/>
</dbReference>
<feature type="transmembrane region" description="Helical" evidence="19">
    <location>
        <begin position="222"/>
        <end position="251"/>
    </location>
</feature>
<dbReference type="Pfam" id="PF01478">
    <property type="entry name" value="Peptidase_A24"/>
    <property type="match status" value="1"/>
</dbReference>
<feature type="domain" description="Prepilin type IV endopeptidase peptidase" evidence="20">
    <location>
        <begin position="138"/>
        <end position="246"/>
    </location>
</feature>
<evidence type="ECO:0000256" key="6">
    <source>
        <dbReference type="ARBA" id="ARBA00022670"/>
    </source>
</evidence>
<dbReference type="GO" id="GO:0005886">
    <property type="term" value="C:plasma membrane"/>
    <property type="evidence" value="ECO:0007669"/>
    <property type="project" value="UniProtKB-SubCell"/>
</dbReference>
<comment type="subcellular location">
    <subcellularLocation>
        <location evidence="1">Cell inner membrane</location>
        <topology evidence="1">Multi-pass membrane protein</topology>
    </subcellularLocation>
    <subcellularLocation>
        <location evidence="18">Cell membrane</location>
        <topology evidence="18">Multi-pass membrane protein</topology>
    </subcellularLocation>
</comment>
<evidence type="ECO:0000256" key="2">
    <source>
        <dbReference type="ARBA" id="ARBA00005801"/>
    </source>
</evidence>
<evidence type="ECO:0000313" key="23">
    <source>
        <dbReference type="Proteomes" id="UP000027997"/>
    </source>
</evidence>
<dbReference type="PRINTS" id="PR00864">
    <property type="entry name" value="PREPILNPTASE"/>
</dbReference>
<evidence type="ECO:0000256" key="19">
    <source>
        <dbReference type="SAM" id="Phobius"/>
    </source>
</evidence>
<keyword evidence="4" id="KW-0997">Cell inner membrane</keyword>
<keyword evidence="13 18" id="KW-0511">Multifunctional enzyme</keyword>
<keyword evidence="23" id="KW-1185">Reference proteome</keyword>
<dbReference type="RefSeq" id="WP_020581507.1">
    <property type="nucleotide sequence ID" value="NZ_JOJP01000001.1"/>
</dbReference>
<keyword evidence="8" id="KW-0949">S-adenosyl-L-methionine</keyword>
<gene>
    <name evidence="22" type="ORF">GV64_20750</name>
</gene>
<dbReference type="GO" id="GO:0006465">
    <property type="term" value="P:signal peptide processing"/>
    <property type="evidence" value="ECO:0007669"/>
    <property type="project" value="TreeGrafter"/>
</dbReference>
<evidence type="ECO:0000256" key="17">
    <source>
        <dbReference type="RuleBase" id="RU003793"/>
    </source>
</evidence>
<feature type="transmembrane region" description="Helical" evidence="19">
    <location>
        <begin position="161"/>
        <end position="179"/>
    </location>
</feature>
<dbReference type="GO" id="GO:0008168">
    <property type="term" value="F:methyltransferase activity"/>
    <property type="evidence" value="ECO:0007669"/>
    <property type="project" value="UniProtKB-KW"/>
</dbReference>
<dbReference type="InterPro" id="IPR050882">
    <property type="entry name" value="Prepilin_peptidase/N-MTase"/>
</dbReference>
<dbReference type="PANTHER" id="PTHR30487:SF0">
    <property type="entry name" value="PREPILIN LEADER PEPTIDASE_N-METHYLTRANSFERASE-RELATED"/>
    <property type="match status" value="1"/>
</dbReference>